<sequence>MQWEIIGGHEAKPHSPPPTWRIFRSGSGCPEQVWRFLIREDFVLTAAHCWGSSINDPGGPQHQEAERDPAGDSVRKAIRHPDYNKRNYANDIMLLQVEGNLRDSLALVEKHVLPSDCNQSLSSPPVLAADLSRGSGGLRGPSRVDNVAQGIVSYGQNDGSTPRACTKVQVSCPG</sequence>
<reference evidence="6 7" key="1">
    <citation type="journal article" date="2019" name="Mol. Ecol. Resour.">
        <title>Improving Illumina assemblies with Hi-C and long reads: an example with the North African dromedary.</title>
        <authorList>
            <person name="Elbers J.P."/>
            <person name="Rogers M.F."/>
            <person name="Perelman P.L."/>
            <person name="Proskuryakova A.A."/>
            <person name="Serdyukova N.A."/>
            <person name="Johnson W.E."/>
            <person name="Horin P."/>
            <person name="Corander J."/>
            <person name="Murphy D."/>
            <person name="Burger P.A."/>
        </authorList>
    </citation>
    <scope>NUCLEOTIDE SEQUENCE [LARGE SCALE GENOMIC DNA]</scope>
    <source>
        <strain evidence="6">Drom800</strain>
        <tissue evidence="6">Blood</tissue>
    </source>
</reference>
<keyword evidence="3" id="KW-1015">Disulfide bond</keyword>
<organism evidence="6 7">
    <name type="scientific">Camelus dromedarius</name>
    <name type="common">Dromedary</name>
    <name type="synonym">Arabian camel</name>
    <dbReference type="NCBI Taxonomy" id="9838"/>
    <lineage>
        <taxon>Eukaryota</taxon>
        <taxon>Metazoa</taxon>
        <taxon>Chordata</taxon>
        <taxon>Craniata</taxon>
        <taxon>Vertebrata</taxon>
        <taxon>Euteleostomi</taxon>
        <taxon>Mammalia</taxon>
        <taxon>Eutheria</taxon>
        <taxon>Laurasiatheria</taxon>
        <taxon>Artiodactyla</taxon>
        <taxon>Tylopoda</taxon>
        <taxon>Camelidae</taxon>
        <taxon>Camelus</taxon>
    </lineage>
</organism>
<proteinExistence type="predicted"/>
<comment type="caution">
    <text evidence="6">The sequence shown here is derived from an EMBL/GenBank/DDBJ whole genome shotgun (WGS) entry which is preliminary data.</text>
</comment>
<evidence type="ECO:0000256" key="1">
    <source>
        <dbReference type="ARBA" id="ARBA00022729"/>
    </source>
</evidence>
<dbReference type="SUPFAM" id="SSF50494">
    <property type="entry name" value="Trypsin-like serine proteases"/>
    <property type="match status" value="1"/>
</dbReference>
<dbReference type="InterPro" id="IPR018114">
    <property type="entry name" value="TRYPSIN_HIS"/>
</dbReference>
<keyword evidence="7" id="KW-1185">Reference proteome</keyword>
<evidence type="ECO:0000256" key="4">
    <source>
        <dbReference type="SAM" id="MobiDB-lite"/>
    </source>
</evidence>
<dbReference type="InterPro" id="IPR001254">
    <property type="entry name" value="Trypsin_dom"/>
</dbReference>
<dbReference type="GO" id="GO:0004252">
    <property type="term" value="F:serine-type endopeptidase activity"/>
    <property type="evidence" value="ECO:0007669"/>
    <property type="project" value="InterPro"/>
</dbReference>
<evidence type="ECO:0000259" key="5">
    <source>
        <dbReference type="SMART" id="SM00020"/>
    </source>
</evidence>
<keyword evidence="2" id="KW-0865">Zymogen</keyword>
<dbReference type="GO" id="GO:0006508">
    <property type="term" value="P:proteolysis"/>
    <property type="evidence" value="ECO:0007669"/>
    <property type="project" value="InterPro"/>
</dbReference>
<evidence type="ECO:0000313" key="7">
    <source>
        <dbReference type="Proteomes" id="UP000299084"/>
    </source>
</evidence>
<name>A0A5N4E3Q5_CAMDR</name>
<evidence type="ECO:0000256" key="3">
    <source>
        <dbReference type="ARBA" id="ARBA00023157"/>
    </source>
</evidence>
<dbReference type="PANTHER" id="PTHR24271">
    <property type="entry name" value="KALLIKREIN-RELATED"/>
    <property type="match status" value="1"/>
</dbReference>
<dbReference type="SMART" id="SM00020">
    <property type="entry name" value="Tryp_SPc"/>
    <property type="match status" value="1"/>
</dbReference>
<dbReference type="GO" id="GO:0005737">
    <property type="term" value="C:cytoplasm"/>
    <property type="evidence" value="ECO:0007669"/>
    <property type="project" value="TreeGrafter"/>
</dbReference>
<accession>A0A5N4E3Q5</accession>
<dbReference type="PANTHER" id="PTHR24271:SF81">
    <property type="entry name" value="GRANZYME B"/>
    <property type="match status" value="1"/>
</dbReference>
<dbReference type="Proteomes" id="UP000299084">
    <property type="component" value="Unassembled WGS sequence"/>
</dbReference>
<dbReference type="PROSITE" id="PS00134">
    <property type="entry name" value="TRYPSIN_HIS"/>
    <property type="match status" value="1"/>
</dbReference>
<protein>
    <submittedName>
        <fullName evidence="6">Granzyme B</fullName>
    </submittedName>
</protein>
<dbReference type="InterPro" id="IPR009003">
    <property type="entry name" value="Peptidase_S1_PA"/>
</dbReference>
<dbReference type="AlphaFoldDB" id="A0A5N4E3Q5"/>
<keyword evidence="1" id="KW-0732">Signal</keyword>
<dbReference type="Pfam" id="PF00089">
    <property type="entry name" value="Trypsin"/>
    <property type="match status" value="1"/>
</dbReference>
<feature type="region of interest" description="Disordered" evidence="4">
    <location>
        <begin position="53"/>
        <end position="74"/>
    </location>
</feature>
<feature type="domain" description="Peptidase S1" evidence="5">
    <location>
        <begin position="4"/>
        <end position="170"/>
    </location>
</feature>
<dbReference type="Gene3D" id="2.40.10.10">
    <property type="entry name" value="Trypsin-like serine proteases"/>
    <property type="match status" value="2"/>
</dbReference>
<dbReference type="EMBL" id="JWIN03000006">
    <property type="protein sequence ID" value="KAB1278069.1"/>
    <property type="molecule type" value="Genomic_DNA"/>
</dbReference>
<feature type="compositionally biased region" description="Basic and acidic residues" evidence="4">
    <location>
        <begin position="63"/>
        <end position="74"/>
    </location>
</feature>
<evidence type="ECO:0000313" key="6">
    <source>
        <dbReference type="EMBL" id="KAB1278069.1"/>
    </source>
</evidence>
<gene>
    <name evidence="6" type="ORF">Cadr_000005822</name>
</gene>
<evidence type="ECO:0000256" key="2">
    <source>
        <dbReference type="ARBA" id="ARBA00023145"/>
    </source>
</evidence>
<dbReference type="InterPro" id="IPR043504">
    <property type="entry name" value="Peptidase_S1_PA_chymotrypsin"/>
</dbReference>